<dbReference type="EMBL" id="FOES01000002">
    <property type="protein sequence ID" value="SEP73634.1"/>
    <property type="molecule type" value="Genomic_DNA"/>
</dbReference>
<evidence type="ECO:0000256" key="1">
    <source>
        <dbReference type="ARBA" id="ARBA00001864"/>
    </source>
</evidence>
<dbReference type="Pfam" id="PF01220">
    <property type="entry name" value="DHquinase_II"/>
    <property type="match status" value="1"/>
</dbReference>
<feature type="binding site" evidence="7 9">
    <location>
        <position position="111"/>
    </location>
    <ligand>
        <name>substrate</name>
    </ligand>
</feature>
<keyword evidence="7" id="KW-0057">Aromatic amino acid biosynthesis</keyword>
<dbReference type="GO" id="GO:0003855">
    <property type="term" value="F:3-dehydroquinate dehydratase activity"/>
    <property type="evidence" value="ECO:0007669"/>
    <property type="project" value="UniProtKB-UniRule"/>
</dbReference>
<keyword evidence="6 7" id="KW-0456">Lyase</keyword>
<evidence type="ECO:0000256" key="10">
    <source>
        <dbReference type="PIRSR" id="PIRSR001399-3"/>
    </source>
</evidence>
<dbReference type="GO" id="GO:0009073">
    <property type="term" value="P:aromatic amino acid family biosynthetic process"/>
    <property type="evidence" value="ECO:0007669"/>
    <property type="project" value="UniProtKB-KW"/>
</dbReference>
<feature type="site" description="Transition state stabilizer" evidence="7 10">
    <location>
        <position position="18"/>
    </location>
</feature>
<accession>A0A1H9AAC4</accession>
<dbReference type="Gene3D" id="3.40.50.9100">
    <property type="entry name" value="Dehydroquinase, class II"/>
    <property type="match status" value="1"/>
</dbReference>
<dbReference type="UniPathway" id="UPA00053">
    <property type="reaction ID" value="UER00086"/>
</dbReference>
<feature type="binding site" evidence="7 9">
    <location>
        <begin position="101"/>
        <end position="102"/>
    </location>
    <ligand>
        <name>substrate</name>
    </ligand>
</feature>
<dbReference type="PANTHER" id="PTHR21272">
    <property type="entry name" value="CATABOLIC 3-DEHYDROQUINASE"/>
    <property type="match status" value="1"/>
</dbReference>
<dbReference type="NCBIfam" id="NF003805">
    <property type="entry name" value="PRK05395.1-2"/>
    <property type="match status" value="1"/>
</dbReference>
<comment type="function">
    <text evidence="7">Catalyzes a trans-dehydration via an enolate intermediate.</text>
</comment>
<dbReference type="GO" id="GO:0009423">
    <property type="term" value="P:chorismate biosynthetic process"/>
    <property type="evidence" value="ECO:0007669"/>
    <property type="project" value="UniProtKB-UniRule"/>
</dbReference>
<comment type="pathway">
    <text evidence="2 7">Metabolic intermediate biosynthesis; chorismate biosynthesis; chorismate from D-erythrose 4-phosphate and phosphoenolpyruvate: step 3/7.</text>
</comment>
<evidence type="ECO:0000256" key="9">
    <source>
        <dbReference type="PIRSR" id="PIRSR001399-2"/>
    </source>
</evidence>
<evidence type="ECO:0000256" key="4">
    <source>
        <dbReference type="ARBA" id="ARBA00011193"/>
    </source>
</evidence>
<comment type="similarity">
    <text evidence="3 7">Belongs to the type-II 3-dehydroquinase family.</text>
</comment>
<dbReference type="GO" id="GO:0019631">
    <property type="term" value="P:quinate catabolic process"/>
    <property type="evidence" value="ECO:0007669"/>
    <property type="project" value="TreeGrafter"/>
</dbReference>
<dbReference type="GO" id="GO:0008652">
    <property type="term" value="P:amino acid biosynthetic process"/>
    <property type="evidence" value="ECO:0007669"/>
    <property type="project" value="UniProtKB-KW"/>
</dbReference>
<dbReference type="PANTHER" id="PTHR21272:SF3">
    <property type="entry name" value="CATABOLIC 3-DEHYDROQUINASE"/>
    <property type="match status" value="1"/>
</dbReference>
<comment type="catalytic activity">
    <reaction evidence="1 7">
        <text>3-dehydroquinate = 3-dehydroshikimate + H2O</text>
        <dbReference type="Rhea" id="RHEA:21096"/>
        <dbReference type="ChEBI" id="CHEBI:15377"/>
        <dbReference type="ChEBI" id="CHEBI:16630"/>
        <dbReference type="ChEBI" id="CHEBI:32364"/>
        <dbReference type="EC" id="4.2.1.10"/>
    </reaction>
</comment>
<dbReference type="Proteomes" id="UP000199427">
    <property type="component" value="Unassembled WGS sequence"/>
</dbReference>
<dbReference type="NCBIfam" id="NF003806">
    <property type="entry name" value="PRK05395.1-3"/>
    <property type="match status" value="1"/>
</dbReference>
<keyword evidence="12" id="KW-1185">Reference proteome</keyword>
<dbReference type="NCBIfam" id="NF003807">
    <property type="entry name" value="PRK05395.1-4"/>
    <property type="match status" value="1"/>
</dbReference>
<sequence length="146" mass="16308">MCRVLLLNGPNLNLLGQRDQSVYGNRTLNDVELELIEFFKRHDIEVSTFQSNHEGELIDQLHHANEKFAGVIFNPGAYTHTSIALRDAVEAINPPVIEVHISNIHNREAFRSHSYITPVAAGQITGFGTEGYLIAAFAMLKLLNNI</sequence>
<feature type="active site" description="Proton donor" evidence="7 8">
    <location>
        <position position="100"/>
    </location>
</feature>
<evidence type="ECO:0000256" key="5">
    <source>
        <dbReference type="ARBA" id="ARBA00012060"/>
    </source>
</evidence>
<evidence type="ECO:0000313" key="12">
    <source>
        <dbReference type="Proteomes" id="UP000199427"/>
    </source>
</evidence>
<feature type="binding site" evidence="7 9">
    <location>
        <position position="87"/>
    </location>
    <ligand>
        <name>substrate</name>
    </ligand>
</feature>
<reference evidence="11 12" key="1">
    <citation type="submission" date="2016-10" db="EMBL/GenBank/DDBJ databases">
        <authorList>
            <person name="de Groot N.N."/>
        </authorList>
    </citation>
    <scope>NUCLEOTIDE SEQUENCE [LARGE SCALE GENOMIC DNA]</scope>
    <source>
        <strain evidence="11 12">DSM 21633</strain>
    </source>
</reference>
<dbReference type="PROSITE" id="PS01029">
    <property type="entry name" value="DEHYDROQUINASE_II"/>
    <property type="match status" value="1"/>
</dbReference>
<dbReference type="RefSeq" id="WP_091772379.1">
    <property type="nucleotide sequence ID" value="NZ_FOES01000002.1"/>
</dbReference>
<feature type="active site" description="Proton acceptor" evidence="7 8">
    <location>
        <position position="23"/>
    </location>
</feature>
<dbReference type="PIRSF" id="PIRSF001399">
    <property type="entry name" value="DHquinase_II"/>
    <property type="match status" value="1"/>
</dbReference>
<dbReference type="NCBIfam" id="TIGR01088">
    <property type="entry name" value="aroQ"/>
    <property type="match status" value="1"/>
</dbReference>
<evidence type="ECO:0000313" key="11">
    <source>
        <dbReference type="EMBL" id="SEP73634.1"/>
    </source>
</evidence>
<dbReference type="InterPro" id="IPR036441">
    <property type="entry name" value="DHquinase_II_sf"/>
</dbReference>
<comment type="subunit">
    <text evidence="4 7">Homododecamer.</text>
</comment>
<gene>
    <name evidence="7" type="primary">aroQ</name>
    <name evidence="11" type="ORF">SAMN05216362_102202</name>
</gene>
<dbReference type="OrthoDB" id="9790793at2"/>
<feature type="binding site" evidence="7 9">
    <location>
        <position position="74"/>
    </location>
    <ligand>
        <name>substrate</name>
    </ligand>
</feature>
<feature type="binding site" evidence="7 9">
    <location>
        <position position="80"/>
    </location>
    <ligand>
        <name>substrate</name>
    </ligand>
</feature>
<evidence type="ECO:0000256" key="8">
    <source>
        <dbReference type="PIRSR" id="PIRSR001399-1"/>
    </source>
</evidence>
<dbReference type="HAMAP" id="MF_00169">
    <property type="entry name" value="AroQ"/>
    <property type="match status" value="1"/>
</dbReference>
<dbReference type="InterPro" id="IPR001874">
    <property type="entry name" value="DHquinase_II"/>
</dbReference>
<dbReference type="CDD" id="cd00466">
    <property type="entry name" value="DHQase_II"/>
    <property type="match status" value="1"/>
</dbReference>
<protein>
    <recommendedName>
        <fullName evidence="5 7">3-dehydroquinate dehydratase</fullName>
        <shortName evidence="7">3-dehydroquinase</shortName>
        <ecNumber evidence="5 7">4.2.1.10</ecNumber>
    </recommendedName>
    <alternativeName>
        <fullName evidence="7">Type II DHQase</fullName>
    </alternativeName>
</protein>
<dbReference type="InterPro" id="IPR018509">
    <property type="entry name" value="DHquinase_II_CS"/>
</dbReference>
<evidence type="ECO:0000256" key="6">
    <source>
        <dbReference type="ARBA" id="ARBA00023239"/>
    </source>
</evidence>
<evidence type="ECO:0000256" key="2">
    <source>
        <dbReference type="ARBA" id="ARBA00004902"/>
    </source>
</evidence>
<evidence type="ECO:0000256" key="7">
    <source>
        <dbReference type="HAMAP-Rule" id="MF_00169"/>
    </source>
</evidence>
<dbReference type="AlphaFoldDB" id="A0A1H9AAC4"/>
<proteinExistence type="inferred from homology"/>
<evidence type="ECO:0000256" key="3">
    <source>
        <dbReference type="ARBA" id="ARBA00011037"/>
    </source>
</evidence>
<dbReference type="STRING" id="571933.SAMN05216362_102202"/>
<dbReference type="EC" id="4.2.1.10" evidence="5 7"/>
<dbReference type="SUPFAM" id="SSF52304">
    <property type="entry name" value="Type II 3-dehydroquinate dehydratase"/>
    <property type="match status" value="1"/>
</dbReference>
<name>A0A1H9AAC4_9BACI</name>
<organism evidence="11 12">
    <name type="scientific">Piscibacillus halophilus</name>
    <dbReference type="NCBI Taxonomy" id="571933"/>
    <lineage>
        <taxon>Bacteria</taxon>
        <taxon>Bacillati</taxon>
        <taxon>Bacillota</taxon>
        <taxon>Bacilli</taxon>
        <taxon>Bacillales</taxon>
        <taxon>Bacillaceae</taxon>
        <taxon>Piscibacillus</taxon>
    </lineage>
</organism>
<keyword evidence="7" id="KW-0028">Amino-acid biosynthesis</keyword>